<name>A0A0W1RDZ9_9EURY</name>
<protein>
    <submittedName>
        <fullName evidence="2">Uncharacterized protein</fullName>
    </submittedName>
</protein>
<evidence type="ECO:0000313" key="3">
    <source>
        <dbReference type="Proteomes" id="UP000054387"/>
    </source>
</evidence>
<sequence length="61" mass="6577">MASTLLRIAFVLLLLFVALSVLGFLVGLVTTIVDTVVTLLVLGALLYGCYWLFWGRSGSSI</sequence>
<comment type="caution">
    <text evidence="2">The sequence shown here is derived from an EMBL/GenBank/DDBJ whole genome shotgun (WGS) entry which is preliminary data.</text>
</comment>
<dbReference type="Proteomes" id="UP000054387">
    <property type="component" value="Unassembled WGS sequence"/>
</dbReference>
<dbReference type="STRING" id="1514971.AUR64_00150"/>
<evidence type="ECO:0000313" key="2">
    <source>
        <dbReference type="EMBL" id="KTG11640.1"/>
    </source>
</evidence>
<dbReference type="RefSeq" id="WP_058579925.1">
    <property type="nucleotide sequence ID" value="NZ_LOPU01000001.1"/>
</dbReference>
<reference evidence="2 3" key="1">
    <citation type="submission" date="2015-12" db="EMBL/GenBank/DDBJ databases">
        <title>Haloprofundus marisrubri gen. nov., sp. nov., an extremely halophilic archaeon isolated from the Discovery deep brine-seawater interface in the Red Sea.</title>
        <authorList>
            <person name="Zhang G."/>
            <person name="Stingl U."/>
            <person name="Rashid M."/>
        </authorList>
    </citation>
    <scope>NUCLEOTIDE SEQUENCE [LARGE SCALE GENOMIC DNA]</scope>
    <source>
        <strain evidence="2 3">SB9</strain>
    </source>
</reference>
<dbReference type="AlphaFoldDB" id="A0A0W1RDZ9"/>
<organism evidence="2 3">
    <name type="scientific">Haloprofundus marisrubri</name>
    <dbReference type="NCBI Taxonomy" id="1514971"/>
    <lineage>
        <taxon>Archaea</taxon>
        <taxon>Methanobacteriati</taxon>
        <taxon>Methanobacteriota</taxon>
        <taxon>Stenosarchaea group</taxon>
        <taxon>Halobacteria</taxon>
        <taxon>Halobacteriales</taxon>
        <taxon>Haloferacaceae</taxon>
        <taxon>Haloprofundus</taxon>
    </lineage>
</organism>
<keyword evidence="3" id="KW-1185">Reference proteome</keyword>
<proteinExistence type="predicted"/>
<accession>A0A0W1RDZ9</accession>
<gene>
    <name evidence="2" type="ORF">AUR64_00150</name>
</gene>
<keyword evidence="1" id="KW-0472">Membrane</keyword>
<evidence type="ECO:0000256" key="1">
    <source>
        <dbReference type="SAM" id="Phobius"/>
    </source>
</evidence>
<feature type="transmembrane region" description="Helical" evidence="1">
    <location>
        <begin position="33"/>
        <end position="53"/>
    </location>
</feature>
<keyword evidence="1" id="KW-0812">Transmembrane</keyword>
<keyword evidence="1" id="KW-1133">Transmembrane helix</keyword>
<dbReference type="EMBL" id="LOPU01000001">
    <property type="protein sequence ID" value="KTG11640.1"/>
    <property type="molecule type" value="Genomic_DNA"/>
</dbReference>